<dbReference type="Gene3D" id="3.40.50.1000">
    <property type="entry name" value="HAD superfamily/HAD-like"/>
    <property type="match status" value="1"/>
</dbReference>
<dbReference type="SUPFAM" id="SSF56784">
    <property type="entry name" value="HAD-like"/>
    <property type="match status" value="1"/>
</dbReference>
<name>A0A8A7K776_9FIRM</name>
<gene>
    <name evidence="1" type="ORF">GM661_03075</name>
</gene>
<dbReference type="SFLD" id="SFLDG01140">
    <property type="entry name" value="C2.B:_Phosphomannomutase_and_P"/>
    <property type="match status" value="1"/>
</dbReference>
<dbReference type="PROSITE" id="PS01229">
    <property type="entry name" value="COF_2"/>
    <property type="match status" value="1"/>
</dbReference>
<dbReference type="EMBL" id="CP046640">
    <property type="protein sequence ID" value="QTL97030.1"/>
    <property type="molecule type" value="Genomic_DNA"/>
</dbReference>
<protein>
    <submittedName>
        <fullName evidence="1">Cof-type HAD-IIB family hydrolase</fullName>
    </submittedName>
</protein>
<dbReference type="Pfam" id="PF08282">
    <property type="entry name" value="Hydrolase_3"/>
    <property type="match status" value="1"/>
</dbReference>
<reference evidence="1" key="1">
    <citation type="submission" date="2019-12" db="EMBL/GenBank/DDBJ databases">
        <authorList>
            <person name="zhang j."/>
            <person name="sun C.M."/>
        </authorList>
    </citation>
    <scope>NUCLEOTIDE SEQUENCE</scope>
    <source>
        <strain evidence="1">NS-1</strain>
    </source>
</reference>
<dbReference type="PANTHER" id="PTHR10000">
    <property type="entry name" value="PHOSPHOSERINE PHOSPHATASE"/>
    <property type="match status" value="1"/>
</dbReference>
<dbReference type="InterPro" id="IPR006379">
    <property type="entry name" value="HAD-SF_hydro_IIB"/>
</dbReference>
<dbReference type="GO" id="GO:0016791">
    <property type="term" value="F:phosphatase activity"/>
    <property type="evidence" value="ECO:0007669"/>
    <property type="project" value="TreeGrafter"/>
</dbReference>
<dbReference type="InterPro" id="IPR036412">
    <property type="entry name" value="HAD-like_sf"/>
</dbReference>
<dbReference type="NCBIfam" id="TIGR01484">
    <property type="entry name" value="HAD-SF-IIB"/>
    <property type="match status" value="1"/>
</dbReference>
<dbReference type="Proteomes" id="UP000665020">
    <property type="component" value="Chromosome"/>
</dbReference>
<accession>A0A8A7K776</accession>
<dbReference type="SFLD" id="SFLDG01144">
    <property type="entry name" value="C2.B.4:_PGP_Like"/>
    <property type="match status" value="1"/>
</dbReference>
<organism evidence="1 2">
    <name type="scientific">Iocasia fonsfrigidae</name>
    <dbReference type="NCBI Taxonomy" id="2682810"/>
    <lineage>
        <taxon>Bacteria</taxon>
        <taxon>Bacillati</taxon>
        <taxon>Bacillota</taxon>
        <taxon>Clostridia</taxon>
        <taxon>Halanaerobiales</taxon>
        <taxon>Halanaerobiaceae</taxon>
        <taxon>Iocasia</taxon>
    </lineage>
</organism>
<keyword evidence="1" id="KW-0378">Hydrolase</keyword>
<dbReference type="Gene3D" id="3.30.1240.10">
    <property type="match status" value="1"/>
</dbReference>
<dbReference type="CDD" id="cd07516">
    <property type="entry name" value="HAD_Pase"/>
    <property type="match status" value="1"/>
</dbReference>
<dbReference type="GO" id="GO:0000287">
    <property type="term" value="F:magnesium ion binding"/>
    <property type="evidence" value="ECO:0007669"/>
    <property type="project" value="TreeGrafter"/>
</dbReference>
<dbReference type="AlphaFoldDB" id="A0A8A7K776"/>
<dbReference type="InterPro" id="IPR000150">
    <property type="entry name" value="Cof"/>
</dbReference>
<dbReference type="NCBIfam" id="TIGR00099">
    <property type="entry name" value="Cof-subfamily"/>
    <property type="match status" value="1"/>
</dbReference>
<dbReference type="KEGG" id="ifn:GM661_03075"/>
<dbReference type="SFLD" id="SFLDS00003">
    <property type="entry name" value="Haloacid_Dehalogenase"/>
    <property type="match status" value="1"/>
</dbReference>
<dbReference type="PANTHER" id="PTHR10000:SF8">
    <property type="entry name" value="HAD SUPERFAMILY HYDROLASE-LIKE, TYPE 3"/>
    <property type="match status" value="1"/>
</dbReference>
<evidence type="ECO:0000313" key="2">
    <source>
        <dbReference type="Proteomes" id="UP000665020"/>
    </source>
</evidence>
<sequence length="266" mass="30229">MAYKLLVLDLDDTLLDSEQRLPEQNVISIKKLSKLGVRVVIATGRMFISALPYVKELELKGPVITYNGAFVKDVTLDKVIYHQPMDHKIALRIIKDMEEEGLHINLYQDDQLYVAEENDRSKYYERTAGVKVETVGKISDFIAKPPTKVLIVEKDQTKKEKALRYFREKYGEYIEITESKDYYIEFMARGVSKGKAVERLAGQLGIERSEVIAVGDNWNDLEMIEWAGLGVAMENAPAAVKEKADCITLPHYQAGVSHLIKEIFAI</sequence>
<proteinExistence type="predicted"/>
<dbReference type="InterPro" id="IPR023214">
    <property type="entry name" value="HAD_sf"/>
</dbReference>
<keyword evidence="2" id="KW-1185">Reference proteome</keyword>
<dbReference type="RefSeq" id="WP_230868695.1">
    <property type="nucleotide sequence ID" value="NZ_CP046640.1"/>
</dbReference>
<evidence type="ECO:0000313" key="1">
    <source>
        <dbReference type="EMBL" id="QTL97030.1"/>
    </source>
</evidence>
<dbReference type="GO" id="GO:0005829">
    <property type="term" value="C:cytosol"/>
    <property type="evidence" value="ECO:0007669"/>
    <property type="project" value="TreeGrafter"/>
</dbReference>